<reference evidence="3 4" key="1">
    <citation type="submission" date="2018-01" db="EMBL/GenBank/DDBJ databases">
        <title>Draft genome of the strawberry crown rot pathogen Phytophthora cactorum.</title>
        <authorList>
            <person name="Armitage A.D."/>
            <person name="Lysoe E."/>
            <person name="Nellist C.F."/>
            <person name="Harrison R.J."/>
            <person name="Brurberg M.B."/>
        </authorList>
    </citation>
    <scope>NUCLEOTIDE SEQUENCE [LARGE SCALE GENOMIC DNA]</scope>
    <source>
        <strain evidence="3 4">10300</strain>
    </source>
</reference>
<dbReference type="VEuPathDB" id="FungiDB:PC110_g10498"/>
<feature type="compositionally biased region" description="Basic and acidic residues" evidence="1">
    <location>
        <begin position="1"/>
        <end position="16"/>
    </location>
</feature>
<evidence type="ECO:0000256" key="1">
    <source>
        <dbReference type="SAM" id="MobiDB-lite"/>
    </source>
</evidence>
<reference evidence="2" key="2">
    <citation type="submission" date="2021-01" db="EMBL/GenBank/DDBJ databases">
        <title>Phytophthora aleatoria, a newly-described species from Pinus radiata is distinct from Phytophthora cactorum isolates based on comparative genomics.</title>
        <authorList>
            <person name="Mcdougal R."/>
            <person name="Panda P."/>
            <person name="Williams N."/>
            <person name="Studholme D.J."/>
        </authorList>
    </citation>
    <scope>NUCLEOTIDE SEQUENCE</scope>
    <source>
        <strain evidence="2">NZFS 3830</strain>
    </source>
</reference>
<dbReference type="EMBL" id="JAENGZ010001862">
    <property type="protein sequence ID" value="KAG6945909.1"/>
    <property type="molecule type" value="Genomic_DNA"/>
</dbReference>
<comment type="caution">
    <text evidence="3">The sequence shown here is derived from an EMBL/GenBank/DDBJ whole genome shotgun (WGS) entry which is preliminary data.</text>
</comment>
<dbReference type="EMBL" id="MJFZ01000247">
    <property type="protein sequence ID" value="RAW33168.1"/>
    <property type="molecule type" value="Genomic_DNA"/>
</dbReference>
<feature type="compositionally biased region" description="Low complexity" evidence="1">
    <location>
        <begin position="21"/>
        <end position="34"/>
    </location>
</feature>
<evidence type="ECO:0000313" key="4">
    <source>
        <dbReference type="Proteomes" id="UP000251314"/>
    </source>
</evidence>
<keyword evidence="4" id="KW-1185">Reference proteome</keyword>
<feature type="compositionally biased region" description="Acidic residues" evidence="1">
    <location>
        <begin position="189"/>
        <end position="204"/>
    </location>
</feature>
<dbReference type="Proteomes" id="UP000251314">
    <property type="component" value="Unassembled WGS sequence"/>
</dbReference>
<feature type="compositionally biased region" description="Basic and acidic residues" evidence="1">
    <location>
        <begin position="205"/>
        <end position="214"/>
    </location>
</feature>
<feature type="region of interest" description="Disordered" evidence="1">
    <location>
        <begin position="189"/>
        <end position="214"/>
    </location>
</feature>
<evidence type="ECO:0000313" key="3">
    <source>
        <dbReference type="EMBL" id="RAW33168.1"/>
    </source>
</evidence>
<dbReference type="AlphaFoldDB" id="A0A329SC06"/>
<organism evidence="3 4">
    <name type="scientific">Phytophthora cactorum</name>
    <dbReference type="NCBI Taxonomy" id="29920"/>
    <lineage>
        <taxon>Eukaryota</taxon>
        <taxon>Sar</taxon>
        <taxon>Stramenopiles</taxon>
        <taxon>Oomycota</taxon>
        <taxon>Peronosporomycetes</taxon>
        <taxon>Peronosporales</taxon>
        <taxon>Peronosporaceae</taxon>
        <taxon>Phytophthora</taxon>
    </lineage>
</organism>
<feature type="compositionally biased region" description="Low complexity" evidence="1">
    <location>
        <begin position="94"/>
        <end position="113"/>
    </location>
</feature>
<sequence length="214" mass="22949">MAADKQRRTRAEKTKYNAEIAASKADPTPATKKAPPTKKAKPPAKTTLPAKKPTFAKKTTPTKKPEPAKGKPAKIKKTTKKIRTASNEKIRVGTATKSPTTPATATNQPTTATMQADESSGSDGLVVQAADRAKNKQDAYAQKRLETFGPSDETPTQSSATTRTSLLGAFNASAAVRELTLMQNIEIADMDDDVKDDMDDDWEDGVDKQSADDV</sequence>
<protein>
    <submittedName>
        <fullName evidence="3">Uncharacterized protein</fullName>
    </submittedName>
</protein>
<name>A0A329SC06_9STRA</name>
<feature type="region of interest" description="Disordered" evidence="1">
    <location>
        <begin position="1"/>
        <end position="124"/>
    </location>
</feature>
<gene>
    <name evidence="2" type="ORF">JG687_00017025</name>
    <name evidence="3" type="ORF">PC110_g10498</name>
</gene>
<proteinExistence type="predicted"/>
<dbReference type="OrthoDB" id="10464034at2759"/>
<feature type="compositionally biased region" description="Low complexity" evidence="1">
    <location>
        <begin position="43"/>
        <end position="59"/>
    </location>
</feature>
<accession>A0A329SC06</accession>
<evidence type="ECO:0000313" key="2">
    <source>
        <dbReference type="EMBL" id="KAG6945909.1"/>
    </source>
</evidence>
<dbReference type="Proteomes" id="UP000688947">
    <property type="component" value="Unassembled WGS sequence"/>
</dbReference>
<feature type="compositionally biased region" description="Basic residues" evidence="1">
    <location>
        <begin position="71"/>
        <end position="83"/>
    </location>
</feature>